<keyword evidence="4" id="KW-1185">Reference proteome</keyword>
<sequence length="248" mass="26643">MKKCHNAIKVMVVLILFVFALSSSALETNAQTNDFANLSQTAQMITIVKNPVKIQEIKDITLDAIANKSVLSNVPNNDLNYDEIKIGEVFVDNDTYTISTIPITSSNYNPISNLTLIIQNGEILTYSETLITKSRMNTVAISVFTDGMKIYEKITDIEYISNSEVPKVIDKAQNLPLGKNIIQTRGIAEVALCLSSVLLIDLVVARIVATTCIGACAGGVVPLCVPCIAGVFAIGGANIGAVIACFKK</sequence>
<reference evidence="3 4" key="1">
    <citation type="submission" date="2019-04" db="EMBL/GenBank/DDBJ databases">
        <title>Lysinibacillus genome sequencing.</title>
        <authorList>
            <person name="Dunlap C."/>
        </authorList>
    </citation>
    <scope>NUCLEOTIDE SEQUENCE [LARGE SCALE GENOMIC DNA]</scope>
    <source>
        <strain evidence="3 4">CCTCC AB 2010389</strain>
    </source>
</reference>
<feature type="signal peptide" evidence="2">
    <location>
        <begin position="1"/>
        <end position="25"/>
    </location>
</feature>
<dbReference type="RefSeq" id="WP_107895372.1">
    <property type="nucleotide sequence ID" value="NZ_PYWM01000009.1"/>
</dbReference>
<keyword evidence="1" id="KW-0812">Transmembrane</keyword>
<comment type="caution">
    <text evidence="3">The sequence shown here is derived from an EMBL/GenBank/DDBJ whole genome shotgun (WGS) entry which is preliminary data.</text>
</comment>
<accession>A0A4U2YWB1</accession>
<organism evidence="3 4">
    <name type="scientific">Lysinibacillus mangiferihumi</name>
    <dbReference type="NCBI Taxonomy" id="1130819"/>
    <lineage>
        <taxon>Bacteria</taxon>
        <taxon>Bacillati</taxon>
        <taxon>Bacillota</taxon>
        <taxon>Bacilli</taxon>
        <taxon>Bacillales</taxon>
        <taxon>Bacillaceae</taxon>
        <taxon>Lysinibacillus</taxon>
    </lineage>
</organism>
<dbReference type="AlphaFoldDB" id="A0A4U2YWB1"/>
<evidence type="ECO:0000313" key="4">
    <source>
        <dbReference type="Proteomes" id="UP000308744"/>
    </source>
</evidence>
<keyword evidence="2" id="KW-0732">Signal</keyword>
<evidence type="ECO:0000256" key="1">
    <source>
        <dbReference type="SAM" id="Phobius"/>
    </source>
</evidence>
<gene>
    <name evidence="3" type="ORF">FC756_15700</name>
</gene>
<feature type="transmembrane region" description="Helical" evidence="1">
    <location>
        <begin position="220"/>
        <end position="246"/>
    </location>
</feature>
<feature type="chain" id="PRO_5039401211" evidence="2">
    <location>
        <begin position="26"/>
        <end position="248"/>
    </location>
</feature>
<keyword evidence="1" id="KW-1133">Transmembrane helix</keyword>
<protein>
    <submittedName>
        <fullName evidence="3">Uncharacterized protein</fullName>
    </submittedName>
</protein>
<evidence type="ECO:0000256" key="2">
    <source>
        <dbReference type="SAM" id="SignalP"/>
    </source>
</evidence>
<dbReference type="EMBL" id="SZPU01000060">
    <property type="protein sequence ID" value="TKI65976.1"/>
    <property type="molecule type" value="Genomic_DNA"/>
</dbReference>
<proteinExistence type="predicted"/>
<name>A0A4U2YWB1_9BACI</name>
<evidence type="ECO:0000313" key="3">
    <source>
        <dbReference type="EMBL" id="TKI65976.1"/>
    </source>
</evidence>
<dbReference type="Proteomes" id="UP000308744">
    <property type="component" value="Unassembled WGS sequence"/>
</dbReference>
<keyword evidence="1" id="KW-0472">Membrane</keyword>